<dbReference type="PANTHER" id="PTHR38107">
    <property type="match status" value="1"/>
</dbReference>
<dbReference type="InterPro" id="IPR034690">
    <property type="entry name" value="Endolysin_T4_type"/>
</dbReference>
<evidence type="ECO:0000256" key="6">
    <source>
        <dbReference type="ARBA" id="ARBA00023295"/>
    </source>
</evidence>
<dbReference type="PANTHER" id="PTHR38107:SF3">
    <property type="entry name" value="LYSOZYME RRRD-RELATED"/>
    <property type="match status" value="1"/>
</dbReference>
<gene>
    <name evidence="8" type="ORF">B0T14DRAFT_601380</name>
</gene>
<dbReference type="GO" id="GO:0042742">
    <property type="term" value="P:defense response to bacterium"/>
    <property type="evidence" value="ECO:0007669"/>
    <property type="project" value="UniProtKB-KW"/>
</dbReference>
<dbReference type="GO" id="GO:0016998">
    <property type="term" value="P:cell wall macromolecule catabolic process"/>
    <property type="evidence" value="ECO:0007669"/>
    <property type="project" value="InterPro"/>
</dbReference>
<keyword evidence="9" id="KW-1185">Reference proteome</keyword>
<keyword evidence="3" id="KW-0081">Bacteriolytic enzyme</keyword>
<protein>
    <submittedName>
        <fullName evidence="8">Lysozyme-like domain-containing protein</fullName>
    </submittedName>
</protein>
<dbReference type="HAMAP" id="MF_04110">
    <property type="entry name" value="ENDOLYSIN_T4"/>
    <property type="match status" value="1"/>
</dbReference>
<feature type="signal peptide" evidence="7">
    <location>
        <begin position="1"/>
        <end position="20"/>
    </location>
</feature>
<name>A0AA39WW10_9PEZI</name>
<evidence type="ECO:0000256" key="4">
    <source>
        <dbReference type="ARBA" id="ARBA00022801"/>
    </source>
</evidence>
<comment type="caution">
    <text evidence="8">The sequence shown here is derived from an EMBL/GenBank/DDBJ whole genome shotgun (WGS) entry which is preliminary data.</text>
</comment>
<dbReference type="Pfam" id="PF00959">
    <property type="entry name" value="Phage_lysozyme"/>
    <property type="match status" value="1"/>
</dbReference>
<keyword evidence="2" id="KW-0929">Antimicrobial</keyword>
<dbReference type="InterPro" id="IPR023347">
    <property type="entry name" value="Lysozyme_dom_sf"/>
</dbReference>
<organism evidence="8 9">
    <name type="scientific">Immersiella caudata</name>
    <dbReference type="NCBI Taxonomy" id="314043"/>
    <lineage>
        <taxon>Eukaryota</taxon>
        <taxon>Fungi</taxon>
        <taxon>Dikarya</taxon>
        <taxon>Ascomycota</taxon>
        <taxon>Pezizomycotina</taxon>
        <taxon>Sordariomycetes</taxon>
        <taxon>Sordariomycetidae</taxon>
        <taxon>Sordariales</taxon>
        <taxon>Lasiosphaeriaceae</taxon>
        <taxon>Immersiella</taxon>
    </lineage>
</organism>
<dbReference type="InterPro" id="IPR002196">
    <property type="entry name" value="Glyco_hydro_24"/>
</dbReference>
<evidence type="ECO:0000313" key="9">
    <source>
        <dbReference type="Proteomes" id="UP001175000"/>
    </source>
</evidence>
<dbReference type="InterPro" id="IPR023346">
    <property type="entry name" value="Lysozyme-like_dom_sf"/>
</dbReference>
<evidence type="ECO:0000256" key="1">
    <source>
        <dbReference type="ARBA" id="ARBA00000632"/>
    </source>
</evidence>
<dbReference type="CDD" id="cd00737">
    <property type="entry name" value="lyz_endolysin_autolysin"/>
    <property type="match status" value="1"/>
</dbReference>
<dbReference type="GO" id="GO:0003796">
    <property type="term" value="F:lysozyme activity"/>
    <property type="evidence" value="ECO:0007669"/>
    <property type="project" value="UniProtKB-EC"/>
</dbReference>
<evidence type="ECO:0000256" key="2">
    <source>
        <dbReference type="ARBA" id="ARBA00022529"/>
    </source>
</evidence>
<keyword evidence="6" id="KW-0326">Glycosidase</keyword>
<evidence type="ECO:0000313" key="8">
    <source>
        <dbReference type="EMBL" id="KAK0622678.1"/>
    </source>
</evidence>
<dbReference type="GO" id="GO:0031640">
    <property type="term" value="P:killing of cells of another organism"/>
    <property type="evidence" value="ECO:0007669"/>
    <property type="project" value="UniProtKB-KW"/>
</dbReference>
<accession>A0AA39WW10</accession>
<dbReference type="Proteomes" id="UP001175000">
    <property type="component" value="Unassembled WGS sequence"/>
</dbReference>
<sequence>MHQSTLPLLALFGAICVVESACVGPLVNQATIDLIKSFEGWEPDIYPDPVGLPTVGYGHLCKGSRCSDVPYPIPLSEADGEKLLQSDLVIAQNCMTQQTAEAVFLNANQYGALVSWAFNVGCGQTLTSSLIQRLNEGIEDPNVIAAFELPRWKYAGGVVLRGLERRRAAEVVLFKTPSDAPALPANTC</sequence>
<keyword evidence="4" id="KW-0378">Hydrolase</keyword>
<evidence type="ECO:0000256" key="5">
    <source>
        <dbReference type="ARBA" id="ARBA00023200"/>
    </source>
</evidence>
<evidence type="ECO:0000256" key="3">
    <source>
        <dbReference type="ARBA" id="ARBA00022638"/>
    </source>
</evidence>
<dbReference type="AlphaFoldDB" id="A0AA39WW10"/>
<comment type="catalytic activity">
    <reaction evidence="1">
        <text>Hydrolysis of (1-&gt;4)-beta-linkages between N-acetylmuramic acid and N-acetyl-D-glucosamine residues in a peptidoglycan and between N-acetyl-D-glucosamine residues in chitodextrins.</text>
        <dbReference type="EC" id="3.2.1.17"/>
    </reaction>
</comment>
<dbReference type="GO" id="GO:0009253">
    <property type="term" value="P:peptidoglycan catabolic process"/>
    <property type="evidence" value="ECO:0007669"/>
    <property type="project" value="InterPro"/>
</dbReference>
<evidence type="ECO:0000256" key="7">
    <source>
        <dbReference type="SAM" id="SignalP"/>
    </source>
</evidence>
<dbReference type="InterPro" id="IPR033907">
    <property type="entry name" value="Endolysin_autolysin"/>
</dbReference>
<keyword evidence="7" id="KW-0732">Signal</keyword>
<dbReference type="Gene3D" id="1.10.530.40">
    <property type="match status" value="1"/>
</dbReference>
<reference evidence="8" key="1">
    <citation type="submission" date="2023-06" db="EMBL/GenBank/DDBJ databases">
        <title>Genome-scale phylogeny and comparative genomics of the fungal order Sordariales.</title>
        <authorList>
            <consortium name="Lawrence Berkeley National Laboratory"/>
            <person name="Hensen N."/>
            <person name="Bonometti L."/>
            <person name="Westerberg I."/>
            <person name="Brannstrom I.O."/>
            <person name="Guillou S."/>
            <person name="Cros-Aarteil S."/>
            <person name="Calhoun S."/>
            <person name="Haridas S."/>
            <person name="Kuo A."/>
            <person name="Mondo S."/>
            <person name="Pangilinan J."/>
            <person name="Riley R."/>
            <person name="Labutti K."/>
            <person name="Andreopoulos B."/>
            <person name="Lipzen A."/>
            <person name="Chen C."/>
            <person name="Yanf M."/>
            <person name="Daum C."/>
            <person name="Ng V."/>
            <person name="Clum A."/>
            <person name="Steindorff A."/>
            <person name="Ohm R."/>
            <person name="Martin F."/>
            <person name="Silar P."/>
            <person name="Natvig D."/>
            <person name="Lalanne C."/>
            <person name="Gautier V."/>
            <person name="Ament-Velasquez S.L."/>
            <person name="Kruys A."/>
            <person name="Hutchinson M.I."/>
            <person name="Powell A.J."/>
            <person name="Barry K."/>
            <person name="Miller A.N."/>
            <person name="Grigoriev I.V."/>
            <person name="Debuchy R."/>
            <person name="Gladieux P."/>
            <person name="Thoren M.H."/>
            <person name="Johannesson H."/>
        </authorList>
    </citation>
    <scope>NUCLEOTIDE SEQUENCE</scope>
    <source>
        <strain evidence="8">CBS 606.72</strain>
    </source>
</reference>
<dbReference type="SUPFAM" id="SSF53955">
    <property type="entry name" value="Lysozyme-like"/>
    <property type="match status" value="1"/>
</dbReference>
<proteinExistence type="inferred from homology"/>
<keyword evidence="5" id="KW-1035">Host cytoplasm</keyword>
<feature type="chain" id="PRO_5041225436" evidence="7">
    <location>
        <begin position="21"/>
        <end position="188"/>
    </location>
</feature>
<dbReference type="EMBL" id="JAULSU010000003">
    <property type="protein sequence ID" value="KAK0622678.1"/>
    <property type="molecule type" value="Genomic_DNA"/>
</dbReference>
<dbReference type="InterPro" id="IPR051018">
    <property type="entry name" value="Bacteriophage_GH24"/>
</dbReference>